<proteinExistence type="predicted"/>
<reference evidence="1" key="1">
    <citation type="submission" date="2022-10" db="EMBL/GenBank/DDBJ databases">
        <title>Complete Genome of Trichothecium roseum strain YXFP-22015, a Plant Pathogen Isolated from Citrus.</title>
        <authorList>
            <person name="Wang Y."/>
            <person name="Zhu L."/>
        </authorList>
    </citation>
    <scope>NUCLEOTIDE SEQUENCE</scope>
    <source>
        <strain evidence="1">YXFP-22015</strain>
    </source>
</reference>
<name>A0ACC0V7W4_9HYPO</name>
<sequence length="468" mass="53880">MDMQRFSPSLLTAYDEPGMDYDSILPPIDGSQFQHQQHQHQQYPPQNIAGFSDSSSMGPERVTPPGSSDTNKSSSAMSMELTRRQPQSQRQRLERKGHTKSRRGCYNCKRRRIKCQETQPACGHCVKTGLKCEYPALPQIIHQPHDQIPLFSMQDMRFFQHFLTKCTPHHPLKQEQVWTHEIPCLAHNHEFLMHAILGFAASELIPNDQSLVAASMNHRVKAIKAIKRRLGEAARVNMTYEESNALIATCFALTFQSVGLEDGMAEYMTFIRGIVIVGMQMAFKGFRPVFTTIFEPDQDALLAPLMEGLPLIQKEWVDAAQEGISNLKPLCIEPVELEYYDKLMGIVEKLHVNSYDAYKANSAQYGWWMMLSHPSFQELINPDNQVMMLLHSHWIALSQIMVFITQQEYAVSDKAPPRNPDEPIDPGFIRWLKYLISRVDYEHQMYNQWPMWVNAQLDKDITFFGKTR</sequence>
<keyword evidence="2" id="KW-1185">Reference proteome</keyword>
<evidence type="ECO:0000313" key="1">
    <source>
        <dbReference type="EMBL" id="KAI9901804.1"/>
    </source>
</evidence>
<accession>A0ACC0V7W4</accession>
<dbReference type="EMBL" id="CM047942">
    <property type="protein sequence ID" value="KAI9901804.1"/>
    <property type="molecule type" value="Genomic_DNA"/>
</dbReference>
<gene>
    <name evidence="1" type="ORF">N3K66_003621</name>
</gene>
<organism evidence="1 2">
    <name type="scientific">Trichothecium roseum</name>
    <dbReference type="NCBI Taxonomy" id="47278"/>
    <lineage>
        <taxon>Eukaryota</taxon>
        <taxon>Fungi</taxon>
        <taxon>Dikarya</taxon>
        <taxon>Ascomycota</taxon>
        <taxon>Pezizomycotina</taxon>
        <taxon>Sordariomycetes</taxon>
        <taxon>Hypocreomycetidae</taxon>
        <taxon>Hypocreales</taxon>
        <taxon>Hypocreales incertae sedis</taxon>
        <taxon>Trichothecium</taxon>
    </lineage>
</organism>
<dbReference type="Proteomes" id="UP001163324">
    <property type="component" value="Chromosome 3"/>
</dbReference>
<comment type="caution">
    <text evidence="1">The sequence shown here is derived from an EMBL/GenBank/DDBJ whole genome shotgun (WGS) entry which is preliminary data.</text>
</comment>
<protein>
    <submittedName>
        <fullName evidence="1">Uncharacterized protein</fullName>
    </submittedName>
</protein>
<evidence type="ECO:0000313" key="2">
    <source>
        <dbReference type="Proteomes" id="UP001163324"/>
    </source>
</evidence>